<dbReference type="AlphaFoldDB" id="A0A845EYD4"/>
<dbReference type="InterPro" id="IPR029044">
    <property type="entry name" value="Nucleotide-diphossugar_trans"/>
</dbReference>
<dbReference type="GO" id="GO:0016740">
    <property type="term" value="F:transferase activity"/>
    <property type="evidence" value="ECO:0007669"/>
    <property type="project" value="UniProtKB-KW"/>
</dbReference>
<dbReference type="EMBL" id="WMEY01000003">
    <property type="protein sequence ID" value="MYL63570.1"/>
    <property type="molecule type" value="Genomic_DNA"/>
</dbReference>
<dbReference type="InterPro" id="IPR001173">
    <property type="entry name" value="Glyco_trans_2-like"/>
</dbReference>
<protein>
    <submittedName>
        <fullName evidence="2">Glycosyltransferase</fullName>
    </submittedName>
</protein>
<evidence type="ECO:0000259" key="1">
    <source>
        <dbReference type="Pfam" id="PF00535"/>
    </source>
</evidence>
<keyword evidence="2" id="KW-0808">Transferase</keyword>
<dbReference type="PANTHER" id="PTHR43685">
    <property type="entry name" value="GLYCOSYLTRANSFERASE"/>
    <property type="match status" value="1"/>
</dbReference>
<evidence type="ECO:0000313" key="3">
    <source>
        <dbReference type="Proteomes" id="UP000447833"/>
    </source>
</evidence>
<evidence type="ECO:0000313" key="2">
    <source>
        <dbReference type="EMBL" id="MYL63570.1"/>
    </source>
</evidence>
<dbReference type="Gene3D" id="3.90.550.10">
    <property type="entry name" value="Spore Coat Polysaccharide Biosynthesis Protein SpsA, Chain A"/>
    <property type="match status" value="1"/>
</dbReference>
<gene>
    <name evidence="2" type="ORF">GLW07_09415</name>
</gene>
<dbReference type="Pfam" id="PF00535">
    <property type="entry name" value="Glycos_transf_2"/>
    <property type="match status" value="1"/>
</dbReference>
<proteinExistence type="predicted"/>
<feature type="domain" description="Glycosyltransferase 2-like" evidence="1">
    <location>
        <begin position="24"/>
        <end position="142"/>
    </location>
</feature>
<dbReference type="InterPro" id="IPR050834">
    <property type="entry name" value="Glycosyltransf_2"/>
</dbReference>
<accession>A0A845EYD4</accession>
<sequence length="441" mass="51432">MSMVSLLFLLSRVKGGIDLSDVITVILTSYNKPDLVEKSIQSVINQTISNWELWLMDDHSNKETQNIIKTYLNDKRINFFNSNIKNEDRYKKTRYATLINKAISLSKGKYITYLTDDTTYRSNRLKVMAEYLNQNPSHHIVYGGQLLQYVDESFNIFYESESKAKEILSNASNKVDHCSVMHTREIAEKVYSTYESYWNDDPIFWHNADAEFWNRLTDFAPFYPVDGSFEVALKTPSSFQVLNKDVPDPLPNGVLVRGLSQDIYLIDNQKKRLITAKWFHYFKYQPSKIVQIPDPLLYKYETGKSVNMSDLPYQILMKKDGVEQYFLYQNNQKRKIPNREVLQFFSLNQMLAVELSPTFISSISSGSPLSSKINQLQFLPDGRLFSYKDELYLSQNNHLHNIDVNVALKLKFNIREAIKLNAEEFGSYQLGNSFIWTFKTY</sequence>
<dbReference type="Proteomes" id="UP000447833">
    <property type="component" value="Unassembled WGS sequence"/>
</dbReference>
<dbReference type="CDD" id="cd00761">
    <property type="entry name" value="Glyco_tranf_GTA_type"/>
    <property type="match status" value="1"/>
</dbReference>
<dbReference type="PANTHER" id="PTHR43685:SF2">
    <property type="entry name" value="GLYCOSYLTRANSFERASE 2-LIKE DOMAIN-CONTAINING PROTEIN"/>
    <property type="match status" value="1"/>
</dbReference>
<reference evidence="2 3" key="1">
    <citation type="submission" date="2019-11" db="EMBL/GenBank/DDBJ databases">
        <title>Genome sequences of 17 halophilic strains isolated from different environments.</title>
        <authorList>
            <person name="Furrow R.E."/>
        </authorList>
    </citation>
    <scope>NUCLEOTIDE SEQUENCE [LARGE SCALE GENOMIC DNA]</scope>
    <source>
        <strain evidence="2 3">22506_14_FS</strain>
    </source>
</reference>
<name>A0A845EYD4_9BACL</name>
<comment type="caution">
    <text evidence="2">The sequence shown here is derived from an EMBL/GenBank/DDBJ whole genome shotgun (WGS) entry which is preliminary data.</text>
</comment>
<organism evidence="2 3">
    <name type="scientific">Guptibacillus hwajinpoensis</name>
    <dbReference type="NCBI Taxonomy" id="208199"/>
    <lineage>
        <taxon>Bacteria</taxon>
        <taxon>Bacillati</taxon>
        <taxon>Bacillota</taxon>
        <taxon>Bacilli</taxon>
        <taxon>Bacillales</taxon>
        <taxon>Guptibacillaceae</taxon>
        <taxon>Guptibacillus</taxon>
    </lineage>
</organism>
<dbReference type="SUPFAM" id="SSF53448">
    <property type="entry name" value="Nucleotide-diphospho-sugar transferases"/>
    <property type="match status" value="1"/>
</dbReference>